<comment type="caution">
    <text evidence="1">The sequence shown here is derived from an EMBL/GenBank/DDBJ whole genome shotgun (WGS) entry which is preliminary data.</text>
</comment>
<name>A0ABT9CBA9_9BACL</name>
<dbReference type="EMBL" id="JAUQTB010000001">
    <property type="protein sequence ID" value="MDO7904976.1"/>
    <property type="molecule type" value="Genomic_DNA"/>
</dbReference>
<accession>A0ABT9CBA9</accession>
<dbReference type="Proteomes" id="UP001240171">
    <property type="component" value="Unassembled WGS sequence"/>
</dbReference>
<proteinExistence type="predicted"/>
<keyword evidence="2" id="KW-1185">Reference proteome</keyword>
<organism evidence="1 2">
    <name type="scientific">Paenibacillus lacisoli</name>
    <dbReference type="NCBI Taxonomy" id="3064525"/>
    <lineage>
        <taxon>Bacteria</taxon>
        <taxon>Bacillati</taxon>
        <taxon>Bacillota</taxon>
        <taxon>Bacilli</taxon>
        <taxon>Bacillales</taxon>
        <taxon>Paenibacillaceae</taxon>
        <taxon>Paenibacillus</taxon>
    </lineage>
</organism>
<gene>
    <name evidence="1" type="ORF">Q5741_00945</name>
</gene>
<dbReference type="RefSeq" id="WP_305022168.1">
    <property type="nucleotide sequence ID" value="NZ_JAUQTB010000001.1"/>
</dbReference>
<sequence length="63" mass="7324">MRRKIEVTPKEYDELKRLAKIVNDTTAPVGQRRLAKAEYEAILRLAKNRPSTPMRSTHTVRAF</sequence>
<evidence type="ECO:0000313" key="2">
    <source>
        <dbReference type="Proteomes" id="UP001240171"/>
    </source>
</evidence>
<evidence type="ECO:0000313" key="1">
    <source>
        <dbReference type="EMBL" id="MDO7904976.1"/>
    </source>
</evidence>
<reference evidence="1 2" key="1">
    <citation type="submission" date="2023-07" db="EMBL/GenBank/DDBJ databases">
        <title>Paenibacillus sp. JX-17 nov. isolated from soil.</title>
        <authorList>
            <person name="Wan Y."/>
            <person name="Liu B."/>
        </authorList>
    </citation>
    <scope>NUCLEOTIDE SEQUENCE [LARGE SCALE GENOMIC DNA]</scope>
    <source>
        <strain evidence="1 2">JX-17</strain>
    </source>
</reference>
<protein>
    <submittedName>
        <fullName evidence="1">Uncharacterized protein</fullName>
    </submittedName>
</protein>